<proteinExistence type="predicted"/>
<dbReference type="InterPro" id="IPR002013">
    <property type="entry name" value="SAC_dom"/>
</dbReference>
<evidence type="ECO:0000259" key="2">
    <source>
        <dbReference type="PROSITE" id="PS50275"/>
    </source>
</evidence>
<dbReference type="GO" id="GO:0046856">
    <property type="term" value="P:phosphatidylinositol dephosphorylation"/>
    <property type="evidence" value="ECO:0007669"/>
    <property type="project" value="TreeGrafter"/>
</dbReference>
<dbReference type="PROSITE" id="PS50275">
    <property type="entry name" value="SAC"/>
    <property type="match status" value="1"/>
</dbReference>
<dbReference type="GO" id="GO:0043812">
    <property type="term" value="F:phosphatidylinositol-4-phosphate phosphatase activity"/>
    <property type="evidence" value="ECO:0007669"/>
    <property type="project" value="TreeGrafter"/>
</dbReference>
<evidence type="ECO:0000256" key="1">
    <source>
        <dbReference type="SAM" id="Phobius"/>
    </source>
</evidence>
<dbReference type="PANTHER" id="PTHR45662">
    <property type="entry name" value="PHOSPHATIDYLINOSITIDE PHOSPHATASE SAC1"/>
    <property type="match status" value="1"/>
</dbReference>
<dbReference type="EMBL" id="JADGKB010000086">
    <property type="protein sequence ID" value="KAJ3254391.1"/>
    <property type="molecule type" value="Genomic_DNA"/>
</dbReference>
<evidence type="ECO:0000313" key="3">
    <source>
        <dbReference type="EMBL" id="KAJ3254391.1"/>
    </source>
</evidence>
<comment type="caution">
    <text evidence="3">The sequence shown here is derived from an EMBL/GenBank/DDBJ whole genome shotgun (WGS) entry which is preliminary data.</text>
</comment>
<dbReference type="AlphaFoldDB" id="A0AAD5UCR6"/>
<protein>
    <submittedName>
        <fullName evidence="3">Phosphatidylinositide phosphatase SAC1</fullName>
    </submittedName>
</protein>
<accession>A0AAD5UCR6</accession>
<gene>
    <name evidence="3" type="primary">SACM1L</name>
    <name evidence="3" type="ORF">HK103_007185</name>
</gene>
<keyword evidence="1" id="KW-1133">Transmembrane helix</keyword>
<keyword evidence="1" id="KW-0812">Transmembrane</keyword>
<dbReference type="PANTHER" id="PTHR45662:SF2">
    <property type="entry name" value="PHOSPHATIDYLINOSITOL-3-PHOSPHATASE SAC1"/>
    <property type="match status" value="1"/>
</dbReference>
<dbReference type="Pfam" id="PF02383">
    <property type="entry name" value="Syja_N"/>
    <property type="match status" value="1"/>
</dbReference>
<dbReference type="Proteomes" id="UP001210925">
    <property type="component" value="Unassembled WGS sequence"/>
</dbReference>
<dbReference type="GO" id="GO:0005783">
    <property type="term" value="C:endoplasmic reticulum"/>
    <property type="evidence" value="ECO:0007669"/>
    <property type="project" value="TreeGrafter"/>
</dbReference>
<feature type="transmembrane region" description="Helical" evidence="1">
    <location>
        <begin position="514"/>
        <end position="534"/>
    </location>
</feature>
<feature type="domain" description="SAC" evidence="2">
    <location>
        <begin position="115"/>
        <end position="439"/>
    </location>
</feature>
<keyword evidence="4" id="KW-1185">Reference proteome</keyword>
<keyword evidence="1" id="KW-0472">Membrane</keyword>
<reference evidence="3" key="1">
    <citation type="submission" date="2020-05" db="EMBL/GenBank/DDBJ databases">
        <title>Phylogenomic resolution of chytrid fungi.</title>
        <authorList>
            <person name="Stajich J.E."/>
            <person name="Amses K."/>
            <person name="Simmons R."/>
            <person name="Seto K."/>
            <person name="Myers J."/>
            <person name="Bonds A."/>
            <person name="Quandt C.A."/>
            <person name="Barry K."/>
            <person name="Liu P."/>
            <person name="Grigoriev I."/>
            <person name="Longcore J.E."/>
            <person name="James T.Y."/>
        </authorList>
    </citation>
    <scope>NUCLEOTIDE SEQUENCE</scope>
    <source>
        <strain evidence="3">PLAUS21</strain>
    </source>
</reference>
<sequence length="569" mass="66499">MSFCYNSLHLFKSQYSYTFEPTTADASLQRESLVIRRNDGNVSLNGILSLTSPTVSNSGPGRTRNHLIIITGKTKIGNYQEHEIFKIQGVELLPINRNYNITESQKQDDAKYLEMVHKLMELDYYFSYTKDITRSVQSGLYVNKSAPLWQQADDRFYWNRYLQTQLIELTEHEPDQNLSRFILPVICGFCHISELNFTYILISRRNKYRSGARYHCRGIDEQANVANFVETEQILVTRDAIRSYVQTRGSIPLFWRQEVGLKYKPKLVLDNRSETENLFRQHFNKLFQQYGPQIAINLINKDGYEKPLGDEFERQAFLMNDERLKYIHFDFHHECRKMQWHNISKLIQSIEQDLITQSYCKIVGDKVSRQLSTTRTNCIDCLDRTNVVQSILAKRMLEIQLREEGVLSDIDGLETLEFYKKFQNVWSDNADAISTQYSGTGVVQDVGISITRYVKNHYLDGFRQDGFDLILGIYSIEQTSPFIKKPQDTLYTVFFGLLVTLITIIFTLQSQTFYQFLIRFVLAVGAIYMCSRLLNDHQHDLVSLPQLIKPKVKREYSAVDQWQNTLKQL</sequence>
<feature type="transmembrane region" description="Helical" evidence="1">
    <location>
        <begin position="490"/>
        <end position="508"/>
    </location>
</feature>
<evidence type="ECO:0000313" key="4">
    <source>
        <dbReference type="Proteomes" id="UP001210925"/>
    </source>
</evidence>
<organism evidence="3 4">
    <name type="scientific">Boothiomyces macroporosus</name>
    <dbReference type="NCBI Taxonomy" id="261099"/>
    <lineage>
        <taxon>Eukaryota</taxon>
        <taxon>Fungi</taxon>
        <taxon>Fungi incertae sedis</taxon>
        <taxon>Chytridiomycota</taxon>
        <taxon>Chytridiomycota incertae sedis</taxon>
        <taxon>Chytridiomycetes</taxon>
        <taxon>Rhizophydiales</taxon>
        <taxon>Terramycetaceae</taxon>
        <taxon>Boothiomyces</taxon>
    </lineage>
</organism>
<name>A0AAD5UCR6_9FUNG</name>